<dbReference type="SUPFAM" id="SSF51735">
    <property type="entry name" value="NAD(P)-binding Rossmann-fold domains"/>
    <property type="match status" value="1"/>
</dbReference>
<dbReference type="InterPro" id="IPR002347">
    <property type="entry name" value="SDR_fam"/>
</dbReference>
<comment type="catalytic activity">
    <reaction evidence="8 9">
        <text>a 2,3-saturated acyl-[ACP] + NAD(+) = a (2E)-enoyl-[ACP] + NADH + H(+)</text>
        <dbReference type="Rhea" id="RHEA:10240"/>
        <dbReference type="Rhea" id="RHEA-COMP:9925"/>
        <dbReference type="Rhea" id="RHEA-COMP:9926"/>
        <dbReference type="ChEBI" id="CHEBI:15378"/>
        <dbReference type="ChEBI" id="CHEBI:57540"/>
        <dbReference type="ChEBI" id="CHEBI:57945"/>
        <dbReference type="ChEBI" id="CHEBI:78784"/>
        <dbReference type="ChEBI" id="CHEBI:78785"/>
        <dbReference type="EC" id="1.3.1.9"/>
    </reaction>
</comment>
<evidence type="ECO:0000256" key="3">
    <source>
        <dbReference type="ARBA" id="ARBA00022516"/>
    </source>
</evidence>
<dbReference type="CDD" id="cd05372">
    <property type="entry name" value="ENR_SDR"/>
    <property type="match status" value="1"/>
</dbReference>
<sequence length="257" mass="27506">MIPNSEFLKGKKGLVVGIANEHSIAAGCAQVFRASGAELCITYQSEKSRKFVKPVAEAVGAGLFLPLDVTDLVQTDQVFAAIEEKWGQLDFLLHSIAFCPREDLHGRVVDCSQEGFGLAMDISVHSLIRLAKRAEPLMVAGGTILTVSYHGADKVVDHYNIMGPVKAALEATTRYLSVDLGPRNIRVNALSPGPLETRAASGIDHFDALIEDAKTRAPLHRLTTIAEVGSMAACLVSDFARSVSGNTAYIDGGHHVI</sequence>
<dbReference type="PRINTS" id="PR00081">
    <property type="entry name" value="GDHRDH"/>
</dbReference>
<keyword evidence="6" id="KW-0443">Lipid metabolism</keyword>
<keyword evidence="13" id="KW-1185">Reference proteome</keyword>
<comment type="similarity">
    <text evidence="2 9">Belongs to the short-chain dehydrogenases/reductases (SDR) family. FabI subfamily.</text>
</comment>
<dbReference type="Gene3D" id="1.10.8.400">
    <property type="entry name" value="Enoyl acyl carrier protein reductase"/>
    <property type="match status" value="1"/>
</dbReference>
<comment type="caution">
    <text evidence="12">The sequence shown here is derived from an EMBL/GenBank/DDBJ whole genome shotgun (WGS) entry which is preliminary data.</text>
</comment>
<evidence type="ECO:0000256" key="9">
    <source>
        <dbReference type="PIRNR" id="PIRNR000094"/>
    </source>
</evidence>
<dbReference type="EMBL" id="JAAQPH010000021">
    <property type="protein sequence ID" value="NIA71355.1"/>
    <property type="molecule type" value="Genomic_DNA"/>
</dbReference>
<accession>A0A967KFI5</accession>
<evidence type="ECO:0000256" key="10">
    <source>
        <dbReference type="PIRSR" id="PIRSR000094-1"/>
    </source>
</evidence>
<feature type="binding site" evidence="11">
    <location>
        <position position="96"/>
    </location>
    <ligand>
        <name>NAD(+)</name>
        <dbReference type="ChEBI" id="CHEBI:57540"/>
    </ligand>
</feature>
<dbReference type="Proteomes" id="UP000761264">
    <property type="component" value="Unassembled WGS sequence"/>
</dbReference>
<name>A0A967KFI5_9PROT</name>
<gene>
    <name evidence="12" type="primary">fabI</name>
    <name evidence="12" type="ORF">HBA54_22405</name>
</gene>
<keyword evidence="9 11" id="KW-0520">NAD</keyword>
<feature type="binding site" evidence="11">
    <location>
        <position position="44"/>
    </location>
    <ligand>
        <name>NAD(+)</name>
        <dbReference type="ChEBI" id="CHEBI:57540"/>
    </ligand>
</feature>
<keyword evidence="4" id="KW-0276">Fatty acid metabolism</keyword>
<dbReference type="GO" id="GO:0004318">
    <property type="term" value="F:enoyl-[acyl-carrier-protein] reductase (NADH) activity"/>
    <property type="evidence" value="ECO:0007669"/>
    <property type="project" value="UniProtKB-EC"/>
</dbReference>
<dbReference type="PANTHER" id="PTHR43159:SF2">
    <property type="entry name" value="ENOYL-[ACYL-CARRIER-PROTEIN] REDUCTASE [NADH], CHLOROPLASTIC"/>
    <property type="match status" value="1"/>
</dbReference>
<reference evidence="12" key="1">
    <citation type="submission" date="2020-03" db="EMBL/GenBank/DDBJ databases">
        <title>Genome of Pelagibius litoralis DSM 21314T.</title>
        <authorList>
            <person name="Wang G."/>
        </authorList>
    </citation>
    <scope>NUCLEOTIDE SEQUENCE</scope>
    <source>
        <strain evidence="12">DSM 21314</strain>
    </source>
</reference>
<dbReference type="InterPro" id="IPR014358">
    <property type="entry name" value="Enoyl-ACP_Rdtase_NADH"/>
</dbReference>
<dbReference type="Gene3D" id="3.40.50.720">
    <property type="entry name" value="NAD(P)-binding Rossmann-like Domain"/>
    <property type="match status" value="1"/>
</dbReference>
<feature type="binding site" evidence="11">
    <location>
        <position position="17"/>
    </location>
    <ligand>
        <name>NAD(+)</name>
        <dbReference type="ChEBI" id="CHEBI:57540"/>
    </ligand>
</feature>
<feature type="active site" description="Proton acceptor" evidence="10">
    <location>
        <position position="149"/>
    </location>
</feature>
<feature type="active site" description="Proton acceptor" evidence="10">
    <location>
        <position position="159"/>
    </location>
</feature>
<evidence type="ECO:0000256" key="5">
    <source>
        <dbReference type="ARBA" id="ARBA00023002"/>
    </source>
</evidence>
<dbReference type="Pfam" id="PF13561">
    <property type="entry name" value="adh_short_C2"/>
    <property type="match status" value="1"/>
</dbReference>
<protein>
    <recommendedName>
        <fullName evidence="9">Enoyl-[acyl-carrier-protein] reductase [NADH]</fullName>
        <ecNumber evidence="9">1.3.1.9</ecNumber>
    </recommendedName>
</protein>
<dbReference type="AlphaFoldDB" id="A0A967KFI5"/>
<dbReference type="NCBIfam" id="NF005717">
    <property type="entry name" value="PRK07533.1"/>
    <property type="match status" value="1"/>
</dbReference>
<dbReference type="RefSeq" id="WP_167228900.1">
    <property type="nucleotide sequence ID" value="NZ_JAAQPH010000021.1"/>
</dbReference>
<evidence type="ECO:0000256" key="7">
    <source>
        <dbReference type="ARBA" id="ARBA00023160"/>
    </source>
</evidence>
<dbReference type="GO" id="GO:0006633">
    <property type="term" value="P:fatty acid biosynthetic process"/>
    <property type="evidence" value="ECO:0007669"/>
    <property type="project" value="UniProtKB-KW"/>
</dbReference>
<evidence type="ECO:0000313" key="13">
    <source>
        <dbReference type="Proteomes" id="UP000761264"/>
    </source>
</evidence>
<keyword evidence="7 9" id="KW-0275">Fatty acid biosynthesis</keyword>
<feature type="binding site" evidence="11">
    <location>
        <position position="166"/>
    </location>
    <ligand>
        <name>NAD(+)</name>
        <dbReference type="ChEBI" id="CHEBI:57540"/>
    </ligand>
</feature>
<evidence type="ECO:0000256" key="2">
    <source>
        <dbReference type="ARBA" id="ARBA00009233"/>
    </source>
</evidence>
<feature type="binding site" evidence="11">
    <location>
        <begin position="68"/>
        <end position="69"/>
    </location>
    <ligand>
        <name>NAD(+)</name>
        <dbReference type="ChEBI" id="CHEBI:57540"/>
    </ligand>
</feature>
<dbReference type="PIRSF" id="PIRSF000094">
    <property type="entry name" value="Enoyl-ACP_rdct"/>
    <property type="match status" value="1"/>
</dbReference>
<feature type="binding site" evidence="11">
    <location>
        <begin position="23"/>
        <end position="24"/>
    </location>
    <ligand>
        <name>NAD(+)</name>
        <dbReference type="ChEBI" id="CHEBI:57540"/>
    </ligand>
</feature>
<proteinExistence type="inferred from homology"/>
<comment type="pathway">
    <text evidence="1">Lipid metabolism; fatty acid biosynthesis.</text>
</comment>
<dbReference type="InterPro" id="IPR036291">
    <property type="entry name" value="NAD(P)-bd_dom_sf"/>
</dbReference>
<evidence type="ECO:0000256" key="1">
    <source>
        <dbReference type="ARBA" id="ARBA00005194"/>
    </source>
</evidence>
<dbReference type="EC" id="1.3.1.9" evidence="9"/>
<dbReference type="PANTHER" id="PTHR43159">
    <property type="entry name" value="ENOYL-[ACYL-CARRIER-PROTEIN] REDUCTASE"/>
    <property type="match status" value="1"/>
</dbReference>
<evidence type="ECO:0000256" key="11">
    <source>
        <dbReference type="PIRSR" id="PIRSR000094-3"/>
    </source>
</evidence>
<organism evidence="12 13">
    <name type="scientific">Pelagibius litoralis</name>
    <dbReference type="NCBI Taxonomy" id="374515"/>
    <lineage>
        <taxon>Bacteria</taxon>
        <taxon>Pseudomonadati</taxon>
        <taxon>Pseudomonadota</taxon>
        <taxon>Alphaproteobacteria</taxon>
        <taxon>Rhodospirillales</taxon>
        <taxon>Rhodovibrionaceae</taxon>
        <taxon>Pelagibius</taxon>
    </lineage>
</organism>
<keyword evidence="5 9" id="KW-0560">Oxidoreductase</keyword>
<evidence type="ECO:0000256" key="6">
    <source>
        <dbReference type="ARBA" id="ARBA00023098"/>
    </source>
</evidence>
<keyword evidence="3 9" id="KW-0444">Lipid biosynthesis</keyword>
<evidence type="ECO:0000256" key="4">
    <source>
        <dbReference type="ARBA" id="ARBA00022832"/>
    </source>
</evidence>
<evidence type="ECO:0000313" key="12">
    <source>
        <dbReference type="EMBL" id="NIA71355.1"/>
    </source>
</evidence>
<evidence type="ECO:0000256" key="8">
    <source>
        <dbReference type="ARBA" id="ARBA00048572"/>
    </source>
</evidence>